<proteinExistence type="predicted"/>
<name>A0A2Z6NQ84_TRISU</name>
<dbReference type="AlphaFoldDB" id="A0A2Z6NQ84"/>
<evidence type="ECO:0000313" key="2">
    <source>
        <dbReference type="Proteomes" id="UP000242715"/>
    </source>
</evidence>
<keyword evidence="2" id="KW-1185">Reference proteome</keyword>
<organism evidence="1 2">
    <name type="scientific">Trifolium subterraneum</name>
    <name type="common">Subterranean clover</name>
    <dbReference type="NCBI Taxonomy" id="3900"/>
    <lineage>
        <taxon>Eukaryota</taxon>
        <taxon>Viridiplantae</taxon>
        <taxon>Streptophyta</taxon>
        <taxon>Embryophyta</taxon>
        <taxon>Tracheophyta</taxon>
        <taxon>Spermatophyta</taxon>
        <taxon>Magnoliopsida</taxon>
        <taxon>eudicotyledons</taxon>
        <taxon>Gunneridae</taxon>
        <taxon>Pentapetalae</taxon>
        <taxon>rosids</taxon>
        <taxon>fabids</taxon>
        <taxon>Fabales</taxon>
        <taxon>Fabaceae</taxon>
        <taxon>Papilionoideae</taxon>
        <taxon>50 kb inversion clade</taxon>
        <taxon>NPAAA clade</taxon>
        <taxon>Hologalegina</taxon>
        <taxon>IRL clade</taxon>
        <taxon>Trifolieae</taxon>
        <taxon>Trifolium</taxon>
    </lineage>
</organism>
<gene>
    <name evidence="1" type="ORF">TSUD_54400</name>
</gene>
<protein>
    <submittedName>
        <fullName evidence="1">Uncharacterized protein</fullName>
    </submittedName>
</protein>
<reference evidence="2" key="1">
    <citation type="journal article" date="2017" name="Front. Plant Sci.">
        <title>Climate Clever Clovers: New Paradigm to Reduce the Environmental Footprint of Ruminants by Breeding Low Methanogenic Forages Utilizing Haplotype Variation.</title>
        <authorList>
            <person name="Kaur P."/>
            <person name="Appels R."/>
            <person name="Bayer P.E."/>
            <person name="Keeble-Gagnere G."/>
            <person name="Wang J."/>
            <person name="Hirakawa H."/>
            <person name="Shirasawa K."/>
            <person name="Vercoe P."/>
            <person name="Stefanova K."/>
            <person name="Durmic Z."/>
            <person name="Nichols P."/>
            <person name="Revell C."/>
            <person name="Isobe S.N."/>
            <person name="Edwards D."/>
            <person name="Erskine W."/>
        </authorList>
    </citation>
    <scope>NUCLEOTIDE SEQUENCE [LARGE SCALE GENOMIC DNA]</scope>
    <source>
        <strain evidence="2">cv. Daliak</strain>
    </source>
</reference>
<sequence length="77" mass="8200">MNSKRPPLPQSTASSIHCFSTTIASSSIDGLLFGHVTFVTHLSDDSSDSSQTLLATITTVSNPETTFRNTIFSLPPS</sequence>
<dbReference type="EMBL" id="DF973726">
    <property type="protein sequence ID" value="GAU38692.1"/>
    <property type="molecule type" value="Genomic_DNA"/>
</dbReference>
<dbReference type="Proteomes" id="UP000242715">
    <property type="component" value="Unassembled WGS sequence"/>
</dbReference>
<evidence type="ECO:0000313" key="1">
    <source>
        <dbReference type="EMBL" id="GAU38692.1"/>
    </source>
</evidence>
<accession>A0A2Z6NQ84</accession>